<keyword evidence="2" id="KW-1133">Transmembrane helix</keyword>
<evidence type="ECO:0000256" key="2">
    <source>
        <dbReference type="SAM" id="Phobius"/>
    </source>
</evidence>
<gene>
    <name evidence="3" type="ORF">JTE90_019477</name>
</gene>
<sequence length="119" mass="13748">MIVYYLSFIYPSPLYFHVYVVNVYYCVLITILSISIGETDLRQLLWCDKAMGRNRMDPSTLMTGSSPAEGLSHAPQTPQAIRRKGGQEVIQRRNLGRRRPSTRQRSHQSHMKTFAQVFI</sequence>
<feature type="region of interest" description="Disordered" evidence="1">
    <location>
        <begin position="57"/>
        <end position="109"/>
    </location>
</feature>
<name>A0AAV6TLV2_9ARAC</name>
<comment type="caution">
    <text evidence="3">The sequence shown here is derived from an EMBL/GenBank/DDBJ whole genome shotgun (WGS) entry which is preliminary data.</text>
</comment>
<reference evidence="3 4" key="1">
    <citation type="journal article" date="2022" name="Nat. Ecol. Evol.">
        <title>A masculinizing supergene underlies an exaggerated male reproductive morph in a spider.</title>
        <authorList>
            <person name="Hendrickx F."/>
            <person name="De Corte Z."/>
            <person name="Sonet G."/>
            <person name="Van Belleghem S.M."/>
            <person name="Kostlbacher S."/>
            <person name="Vangestel C."/>
        </authorList>
    </citation>
    <scope>NUCLEOTIDE SEQUENCE [LARGE SCALE GENOMIC DNA]</scope>
    <source>
        <strain evidence="3">W744_W776</strain>
    </source>
</reference>
<feature type="compositionally biased region" description="Basic residues" evidence="1">
    <location>
        <begin position="94"/>
        <end position="109"/>
    </location>
</feature>
<protein>
    <submittedName>
        <fullName evidence="3">Uncharacterized protein</fullName>
    </submittedName>
</protein>
<evidence type="ECO:0000256" key="1">
    <source>
        <dbReference type="SAM" id="MobiDB-lite"/>
    </source>
</evidence>
<organism evidence="3 4">
    <name type="scientific">Oedothorax gibbosus</name>
    <dbReference type="NCBI Taxonomy" id="931172"/>
    <lineage>
        <taxon>Eukaryota</taxon>
        <taxon>Metazoa</taxon>
        <taxon>Ecdysozoa</taxon>
        <taxon>Arthropoda</taxon>
        <taxon>Chelicerata</taxon>
        <taxon>Arachnida</taxon>
        <taxon>Araneae</taxon>
        <taxon>Araneomorphae</taxon>
        <taxon>Entelegynae</taxon>
        <taxon>Araneoidea</taxon>
        <taxon>Linyphiidae</taxon>
        <taxon>Erigoninae</taxon>
        <taxon>Oedothorax</taxon>
    </lineage>
</organism>
<dbReference type="EMBL" id="JAFNEN010002615">
    <property type="protein sequence ID" value="KAG8172541.1"/>
    <property type="molecule type" value="Genomic_DNA"/>
</dbReference>
<keyword evidence="2" id="KW-0472">Membrane</keyword>
<feature type="transmembrane region" description="Helical" evidence="2">
    <location>
        <begin position="14"/>
        <end position="36"/>
    </location>
</feature>
<evidence type="ECO:0000313" key="3">
    <source>
        <dbReference type="EMBL" id="KAG8172541.1"/>
    </source>
</evidence>
<evidence type="ECO:0000313" key="4">
    <source>
        <dbReference type="Proteomes" id="UP000827092"/>
    </source>
</evidence>
<keyword evidence="4" id="KW-1185">Reference proteome</keyword>
<accession>A0AAV6TLV2</accession>
<keyword evidence="2" id="KW-0812">Transmembrane</keyword>
<proteinExistence type="predicted"/>
<dbReference type="AlphaFoldDB" id="A0AAV6TLV2"/>
<dbReference type="Proteomes" id="UP000827092">
    <property type="component" value="Unassembled WGS sequence"/>
</dbReference>